<dbReference type="AlphaFoldDB" id="A0A6I4NYJ0"/>
<keyword evidence="5 6" id="KW-0472">Membrane</keyword>
<dbReference type="Proteomes" id="UP000438182">
    <property type="component" value="Unassembled WGS sequence"/>
</dbReference>
<evidence type="ECO:0000256" key="4">
    <source>
        <dbReference type="ARBA" id="ARBA00022989"/>
    </source>
</evidence>
<keyword evidence="2" id="KW-1003">Cell membrane</keyword>
<gene>
    <name evidence="8" type="ORF">GB864_12605</name>
</gene>
<feature type="transmembrane region" description="Helical" evidence="6">
    <location>
        <begin position="329"/>
        <end position="352"/>
    </location>
</feature>
<evidence type="ECO:0000256" key="6">
    <source>
        <dbReference type="SAM" id="Phobius"/>
    </source>
</evidence>
<feature type="domain" description="Major facilitator superfamily (MFS) profile" evidence="7">
    <location>
        <begin position="206"/>
        <end position="392"/>
    </location>
</feature>
<dbReference type="RefSeq" id="WP_160425588.1">
    <property type="nucleotide sequence ID" value="NZ_WSTA01000058.1"/>
</dbReference>
<feature type="transmembrane region" description="Helical" evidence="6">
    <location>
        <begin position="35"/>
        <end position="57"/>
    </location>
</feature>
<feature type="transmembrane region" description="Helical" evidence="6">
    <location>
        <begin position="239"/>
        <end position="259"/>
    </location>
</feature>
<feature type="transmembrane region" description="Helical" evidence="6">
    <location>
        <begin position="158"/>
        <end position="178"/>
    </location>
</feature>
<feature type="transmembrane region" description="Helical" evidence="6">
    <location>
        <begin position="92"/>
        <end position="113"/>
    </location>
</feature>
<dbReference type="InterPro" id="IPR036259">
    <property type="entry name" value="MFS_trans_sf"/>
</dbReference>
<dbReference type="InterPro" id="IPR011701">
    <property type="entry name" value="MFS"/>
</dbReference>
<feature type="transmembrane region" description="Helical" evidence="6">
    <location>
        <begin position="271"/>
        <end position="289"/>
    </location>
</feature>
<dbReference type="PANTHER" id="PTHR23513">
    <property type="entry name" value="INTEGRAL MEMBRANE EFFLUX PROTEIN-RELATED"/>
    <property type="match status" value="1"/>
</dbReference>
<feature type="transmembrane region" description="Helical" evidence="6">
    <location>
        <begin position="295"/>
        <end position="317"/>
    </location>
</feature>
<evidence type="ECO:0000256" key="5">
    <source>
        <dbReference type="ARBA" id="ARBA00023136"/>
    </source>
</evidence>
<evidence type="ECO:0000256" key="3">
    <source>
        <dbReference type="ARBA" id="ARBA00022692"/>
    </source>
</evidence>
<evidence type="ECO:0000256" key="1">
    <source>
        <dbReference type="ARBA" id="ARBA00004651"/>
    </source>
</evidence>
<dbReference type="Pfam" id="PF07690">
    <property type="entry name" value="MFS_1"/>
    <property type="match status" value="1"/>
</dbReference>
<evidence type="ECO:0000256" key="2">
    <source>
        <dbReference type="ARBA" id="ARBA00022475"/>
    </source>
</evidence>
<feature type="transmembrane region" description="Helical" evidence="6">
    <location>
        <begin position="358"/>
        <end position="381"/>
    </location>
</feature>
<sequence length="392" mass="38838">MGAPAYLLAATPPRLAVSGLGVALPILAVESGDGLALGGALAAAALGPSILAAPVAGVLMDRARRPGRWVALAGFVLAAAYALAAFLGPVPFWAVCVALAISGAFTPFTMGGLSSFAPSVIAEERRAFAVDALAYNTGSVVGPALVAATAVVGSARPALLLLAALALLGVGGAALAKLRPRAPHDERTGVLAEIRAGLAHITRHRPIALVTASGTINQFGAGALAISAVALAIALVGDAARGAVIVTAFAIGGLVGALWGSARPSRRPPEWGMGVGFAATGAFTLLAALDFGFVWAVLAIGVSGLFTAPSSAAMLVLRTRQSPPALRAQVFTVGSGLRAAASAAGAFVAGLLVEDAGWGAAAIVVAMGLIWIISGAMLAWYPKDAPRLDTTA</sequence>
<feature type="transmembrane region" description="Helical" evidence="6">
    <location>
        <begin position="207"/>
        <end position="233"/>
    </location>
</feature>
<feature type="transmembrane region" description="Helical" evidence="6">
    <location>
        <begin position="133"/>
        <end position="152"/>
    </location>
</feature>
<keyword evidence="4 6" id="KW-1133">Transmembrane helix</keyword>
<proteinExistence type="predicted"/>
<dbReference type="Gene3D" id="1.20.1250.20">
    <property type="entry name" value="MFS general substrate transporter like domains"/>
    <property type="match status" value="2"/>
</dbReference>
<evidence type="ECO:0000259" key="7">
    <source>
        <dbReference type="PROSITE" id="PS50850"/>
    </source>
</evidence>
<dbReference type="GO" id="GO:0005886">
    <property type="term" value="C:plasma membrane"/>
    <property type="evidence" value="ECO:0007669"/>
    <property type="project" value="UniProtKB-SubCell"/>
</dbReference>
<keyword evidence="9" id="KW-1185">Reference proteome</keyword>
<keyword evidence="3 6" id="KW-0812">Transmembrane</keyword>
<protein>
    <submittedName>
        <fullName evidence="8">MFS transporter</fullName>
    </submittedName>
</protein>
<dbReference type="InterPro" id="IPR020846">
    <property type="entry name" value="MFS_dom"/>
</dbReference>
<dbReference type="PROSITE" id="PS50850">
    <property type="entry name" value="MFS"/>
    <property type="match status" value="1"/>
</dbReference>
<dbReference type="PANTHER" id="PTHR23513:SF11">
    <property type="entry name" value="STAPHYLOFERRIN A TRANSPORTER"/>
    <property type="match status" value="1"/>
</dbReference>
<organism evidence="8 9">
    <name type="scientific">Agromyces seonyuensis</name>
    <dbReference type="NCBI Taxonomy" id="2662446"/>
    <lineage>
        <taxon>Bacteria</taxon>
        <taxon>Bacillati</taxon>
        <taxon>Actinomycetota</taxon>
        <taxon>Actinomycetes</taxon>
        <taxon>Micrococcales</taxon>
        <taxon>Microbacteriaceae</taxon>
        <taxon>Agromyces</taxon>
    </lineage>
</organism>
<dbReference type="GO" id="GO:0022857">
    <property type="term" value="F:transmembrane transporter activity"/>
    <property type="evidence" value="ECO:0007669"/>
    <property type="project" value="InterPro"/>
</dbReference>
<feature type="transmembrane region" description="Helical" evidence="6">
    <location>
        <begin position="69"/>
        <end position="86"/>
    </location>
</feature>
<evidence type="ECO:0000313" key="8">
    <source>
        <dbReference type="EMBL" id="MWB99383.1"/>
    </source>
</evidence>
<evidence type="ECO:0000313" key="9">
    <source>
        <dbReference type="Proteomes" id="UP000438182"/>
    </source>
</evidence>
<comment type="caution">
    <text evidence="8">The sequence shown here is derived from an EMBL/GenBank/DDBJ whole genome shotgun (WGS) entry which is preliminary data.</text>
</comment>
<dbReference type="SUPFAM" id="SSF103473">
    <property type="entry name" value="MFS general substrate transporter"/>
    <property type="match status" value="1"/>
</dbReference>
<accession>A0A6I4NYJ0</accession>
<dbReference type="EMBL" id="WSTA01000058">
    <property type="protein sequence ID" value="MWB99383.1"/>
    <property type="molecule type" value="Genomic_DNA"/>
</dbReference>
<name>A0A6I4NYJ0_9MICO</name>
<comment type="subcellular location">
    <subcellularLocation>
        <location evidence="1">Cell membrane</location>
        <topology evidence="1">Multi-pass membrane protein</topology>
    </subcellularLocation>
</comment>
<reference evidence="8 9" key="1">
    <citation type="submission" date="2019-12" db="EMBL/GenBank/DDBJ databases">
        <authorList>
            <person name="Kim Y.S."/>
        </authorList>
    </citation>
    <scope>NUCLEOTIDE SEQUENCE [LARGE SCALE GENOMIC DNA]</scope>
    <source>
        <strain evidence="8 9">MMS17-SY077</strain>
    </source>
</reference>